<protein>
    <recommendedName>
        <fullName evidence="6">Arf-GAP domain-containing protein</fullName>
    </recommendedName>
</protein>
<keyword evidence="2" id="KW-0479">Metal-binding</keyword>
<keyword evidence="3 5" id="KW-0863">Zinc-finger</keyword>
<dbReference type="GO" id="GO:0008270">
    <property type="term" value="F:zinc ion binding"/>
    <property type="evidence" value="ECO:0007669"/>
    <property type="project" value="UniProtKB-KW"/>
</dbReference>
<evidence type="ECO:0000259" key="6">
    <source>
        <dbReference type="PROSITE" id="PS50115"/>
    </source>
</evidence>
<keyword evidence="4" id="KW-0862">Zinc</keyword>
<dbReference type="PRINTS" id="PR00405">
    <property type="entry name" value="REVINTRACTNG"/>
</dbReference>
<evidence type="ECO:0000256" key="2">
    <source>
        <dbReference type="ARBA" id="ARBA00022723"/>
    </source>
</evidence>
<accession>A0A8I6RHB1</accession>
<dbReference type="SUPFAM" id="SSF57863">
    <property type="entry name" value="ArfGap/RecO-like zinc finger"/>
    <property type="match status" value="1"/>
</dbReference>
<dbReference type="InterPro" id="IPR001164">
    <property type="entry name" value="ArfGAP_dom"/>
</dbReference>
<dbReference type="SMART" id="SM00105">
    <property type="entry name" value="ArfGap"/>
    <property type="match status" value="1"/>
</dbReference>
<keyword evidence="8" id="KW-1185">Reference proteome</keyword>
<evidence type="ECO:0000256" key="5">
    <source>
        <dbReference type="PROSITE-ProRule" id="PRU00288"/>
    </source>
</evidence>
<dbReference type="PANTHER" id="PTHR45686">
    <property type="entry name" value="ADP-RIBOSYLATION FACTOR GTPASE ACTIVATING PROTEIN 3, ISOFORM H-RELATED"/>
    <property type="match status" value="1"/>
</dbReference>
<dbReference type="CDD" id="cd08959">
    <property type="entry name" value="ArfGap_ArfGap1_like"/>
    <property type="match status" value="1"/>
</dbReference>
<dbReference type="PROSITE" id="PS50115">
    <property type="entry name" value="ARFGAP"/>
    <property type="match status" value="1"/>
</dbReference>
<dbReference type="GeneID" id="106664110"/>
<dbReference type="PANTHER" id="PTHR45686:SF4">
    <property type="entry name" value="ADP-RIBOSYLATION FACTOR GTPASE ACTIVATING PROTEIN 3, ISOFORM H"/>
    <property type="match status" value="1"/>
</dbReference>
<dbReference type="AlphaFoldDB" id="A0A8I6RHB1"/>
<evidence type="ECO:0000256" key="1">
    <source>
        <dbReference type="ARBA" id="ARBA00022468"/>
    </source>
</evidence>
<dbReference type="CTD" id="26286"/>
<dbReference type="OMA" id="ENGPSKV"/>
<organism evidence="7 8">
    <name type="scientific">Cimex lectularius</name>
    <name type="common">Bed bug</name>
    <name type="synonym">Acanthia lectularia</name>
    <dbReference type="NCBI Taxonomy" id="79782"/>
    <lineage>
        <taxon>Eukaryota</taxon>
        <taxon>Metazoa</taxon>
        <taxon>Ecdysozoa</taxon>
        <taxon>Arthropoda</taxon>
        <taxon>Hexapoda</taxon>
        <taxon>Insecta</taxon>
        <taxon>Pterygota</taxon>
        <taxon>Neoptera</taxon>
        <taxon>Paraneoptera</taxon>
        <taxon>Hemiptera</taxon>
        <taxon>Heteroptera</taxon>
        <taxon>Panheteroptera</taxon>
        <taxon>Cimicomorpha</taxon>
        <taxon>Cimicidae</taxon>
        <taxon>Cimex</taxon>
    </lineage>
</organism>
<evidence type="ECO:0000256" key="4">
    <source>
        <dbReference type="ARBA" id="ARBA00022833"/>
    </source>
</evidence>
<reference evidence="7" key="1">
    <citation type="submission" date="2022-01" db="UniProtKB">
        <authorList>
            <consortium name="EnsemblMetazoa"/>
        </authorList>
    </citation>
    <scope>IDENTIFICATION</scope>
</reference>
<dbReference type="Pfam" id="PF01412">
    <property type="entry name" value="ArfGap"/>
    <property type="match status" value="1"/>
</dbReference>
<name>A0A8I6RHB1_CIMLE</name>
<sequence>MAGGGPTEKDIENLFKRLRSIPANKFCFDCAAKNPTWASVTYGVFICIDCSAVHRGLGVHLTFVRSTLFDTNWTWIQLHKMQLGGNSNAKHFFAQHDCTTKDFQTKYNSRTAHLYKEKLENAASHAIATHGNTLNLEPEPQEEEKEKELDFFDEHTGTVDVLEDQCTNATMNKPVKTAGKPAEETITKTPDISLSVSEDDKPRKPTIGGRIHQTKRTGLAAKKMMGGLGAQKVNVNFADIEKEAELAEKLRVQTFEDVKQDDVTEKEKEEQFNFMRLAYEDLSMKQKKEEEKIRAVDPKKAKQMERLGMGFGARSGVSHSALSDMKTIQQENLQKSRKTESFFDDFNFSSNQNSSYMFKTSSDSQNLFSDSKDTSDLFGKSKSNDQFETKMPIQNKLFDKIHNKSYEKSFGDFTSEKPLKITRSSSAGLSEAQKKFGTAKSISSDQYFSDKSDTQWERNSNLSRFEGSTSISSADYFGRNECNNRSSGLASQIQTPDLDDVRESVRQGVTKVAGKLSSLANGVMSSIQEKYGL</sequence>
<dbReference type="Gene3D" id="1.10.220.150">
    <property type="entry name" value="Arf GTPase activating protein"/>
    <property type="match status" value="1"/>
</dbReference>
<evidence type="ECO:0000256" key="3">
    <source>
        <dbReference type="ARBA" id="ARBA00022771"/>
    </source>
</evidence>
<dbReference type="OrthoDB" id="983479at2759"/>
<evidence type="ECO:0000313" key="8">
    <source>
        <dbReference type="Proteomes" id="UP000494040"/>
    </source>
</evidence>
<proteinExistence type="predicted"/>
<feature type="domain" description="Arf-GAP" evidence="6">
    <location>
        <begin position="12"/>
        <end position="119"/>
    </location>
</feature>
<dbReference type="RefSeq" id="XP_014245018.1">
    <property type="nucleotide sequence ID" value="XM_014389532.2"/>
</dbReference>
<dbReference type="InterPro" id="IPR038508">
    <property type="entry name" value="ArfGAP_dom_sf"/>
</dbReference>
<evidence type="ECO:0000313" key="7">
    <source>
        <dbReference type="EnsemblMetazoa" id="XP_014245018.1"/>
    </source>
</evidence>
<dbReference type="Proteomes" id="UP000494040">
    <property type="component" value="Unassembled WGS sequence"/>
</dbReference>
<dbReference type="KEGG" id="clec:106664110"/>
<dbReference type="InterPro" id="IPR037278">
    <property type="entry name" value="ARFGAP/RecO"/>
</dbReference>
<dbReference type="GO" id="GO:0048205">
    <property type="term" value="P:COPI coating of Golgi vesicle"/>
    <property type="evidence" value="ECO:0007669"/>
    <property type="project" value="TreeGrafter"/>
</dbReference>
<dbReference type="FunFam" id="1.10.220.150:FF:000004">
    <property type="entry name" value="Putative ADP-ribosylation factor GTPase-activating protein 2"/>
    <property type="match status" value="1"/>
</dbReference>
<keyword evidence="1" id="KW-0343">GTPase activation</keyword>
<dbReference type="EnsemblMetazoa" id="XM_014389532.2">
    <property type="protein sequence ID" value="XP_014245018.1"/>
    <property type="gene ID" value="LOC106664110"/>
</dbReference>
<dbReference type="GO" id="GO:0000139">
    <property type="term" value="C:Golgi membrane"/>
    <property type="evidence" value="ECO:0007669"/>
    <property type="project" value="GOC"/>
</dbReference>
<dbReference type="GO" id="GO:0005096">
    <property type="term" value="F:GTPase activator activity"/>
    <property type="evidence" value="ECO:0007669"/>
    <property type="project" value="UniProtKB-KW"/>
</dbReference>